<proteinExistence type="predicted"/>
<gene>
    <name evidence="1" type="ORF">FOL47_002158</name>
</gene>
<accession>A0A7J6MGR3</accession>
<dbReference type="OrthoDB" id="10437388at2759"/>
<dbReference type="EMBL" id="JAAPAO010000157">
    <property type="protein sequence ID" value="KAF4670171.1"/>
    <property type="molecule type" value="Genomic_DNA"/>
</dbReference>
<evidence type="ECO:0000313" key="1">
    <source>
        <dbReference type="EMBL" id="KAF4670171.1"/>
    </source>
</evidence>
<name>A0A7J6MGR3_PERCH</name>
<dbReference type="AlphaFoldDB" id="A0A7J6MGR3"/>
<protein>
    <submittedName>
        <fullName evidence="1">Uncharacterized protein</fullName>
    </submittedName>
</protein>
<sequence>MHKEAQTDNNVDNLEVLNMPQNSCGSNLGLAAVHGQLNQAPRLDRSGAPLNLGEKSSEIVGMCINYNGGPSISRRAPLKWSKPRASCDLVRFAHQYEATLGSNPYAQKPIFSSPRSRRPFDSADYDCCWPLPLMEASHHSVIFSAMEKEK</sequence>
<reference evidence="1 2" key="1">
    <citation type="submission" date="2020-04" db="EMBL/GenBank/DDBJ databases">
        <title>Perkinsus chesapeaki whole genome sequence.</title>
        <authorList>
            <person name="Bogema D.R."/>
        </authorList>
    </citation>
    <scope>NUCLEOTIDE SEQUENCE [LARGE SCALE GENOMIC DNA]</scope>
    <source>
        <strain evidence="1">ATCC PRA-425</strain>
    </source>
</reference>
<dbReference type="Proteomes" id="UP000591131">
    <property type="component" value="Unassembled WGS sequence"/>
</dbReference>
<evidence type="ECO:0000313" key="2">
    <source>
        <dbReference type="Proteomes" id="UP000591131"/>
    </source>
</evidence>
<organism evidence="1 2">
    <name type="scientific">Perkinsus chesapeaki</name>
    <name type="common">Clam parasite</name>
    <name type="synonym">Perkinsus andrewsi</name>
    <dbReference type="NCBI Taxonomy" id="330153"/>
    <lineage>
        <taxon>Eukaryota</taxon>
        <taxon>Sar</taxon>
        <taxon>Alveolata</taxon>
        <taxon>Perkinsozoa</taxon>
        <taxon>Perkinsea</taxon>
        <taxon>Perkinsida</taxon>
        <taxon>Perkinsidae</taxon>
        <taxon>Perkinsus</taxon>
    </lineage>
</organism>
<comment type="caution">
    <text evidence="1">The sequence shown here is derived from an EMBL/GenBank/DDBJ whole genome shotgun (WGS) entry which is preliminary data.</text>
</comment>
<keyword evidence="2" id="KW-1185">Reference proteome</keyword>